<evidence type="ECO:0000259" key="8">
    <source>
        <dbReference type="PROSITE" id="PS50928"/>
    </source>
</evidence>
<dbReference type="SUPFAM" id="SSF161098">
    <property type="entry name" value="MetI-like"/>
    <property type="match status" value="1"/>
</dbReference>
<reference evidence="9" key="1">
    <citation type="submission" date="2022-03" db="EMBL/GenBank/DDBJ databases">
        <title>Draft Genome Sequence of Firmicute Strain S0AB, a Heterotrophic Iron/Sulfur-Oxidizing Extreme Acidophile.</title>
        <authorList>
            <person name="Vergara E."/>
            <person name="Pakostova E."/>
            <person name="Johnson D.B."/>
            <person name="Holmes D.S."/>
        </authorList>
    </citation>
    <scope>NUCLEOTIDE SEQUENCE</scope>
    <source>
        <strain evidence="9">S0AB</strain>
    </source>
</reference>
<comment type="caution">
    <text evidence="9">The sequence shown here is derived from an EMBL/GenBank/DDBJ whole genome shotgun (WGS) entry which is preliminary data.</text>
</comment>
<dbReference type="PANTHER" id="PTHR43163">
    <property type="entry name" value="DIPEPTIDE TRANSPORT SYSTEM PERMEASE PROTEIN DPPB-RELATED"/>
    <property type="match status" value="1"/>
</dbReference>
<evidence type="ECO:0000256" key="2">
    <source>
        <dbReference type="ARBA" id="ARBA00022448"/>
    </source>
</evidence>
<dbReference type="GO" id="GO:0005886">
    <property type="term" value="C:plasma membrane"/>
    <property type="evidence" value="ECO:0007669"/>
    <property type="project" value="UniProtKB-SubCell"/>
</dbReference>
<feature type="transmembrane region" description="Helical" evidence="7">
    <location>
        <begin position="9"/>
        <end position="30"/>
    </location>
</feature>
<feature type="domain" description="ABC transmembrane type-1" evidence="8">
    <location>
        <begin position="98"/>
        <end position="307"/>
    </location>
</feature>
<feature type="transmembrane region" description="Helical" evidence="7">
    <location>
        <begin position="102"/>
        <end position="125"/>
    </location>
</feature>
<gene>
    <name evidence="9" type="primary">gsiC_3</name>
    <name evidence="9" type="ORF">MM817_01122</name>
</gene>
<comment type="similarity">
    <text evidence="7">Belongs to the binding-protein-dependent transport system permease family.</text>
</comment>
<dbReference type="PANTHER" id="PTHR43163:SF6">
    <property type="entry name" value="DIPEPTIDE TRANSPORT SYSTEM PERMEASE PROTEIN DPPB-RELATED"/>
    <property type="match status" value="1"/>
</dbReference>
<dbReference type="RefSeq" id="WP_241712456.1">
    <property type="nucleotide sequence ID" value="NZ_JALBUF010000002.1"/>
</dbReference>
<evidence type="ECO:0000256" key="7">
    <source>
        <dbReference type="RuleBase" id="RU363032"/>
    </source>
</evidence>
<dbReference type="Pfam" id="PF00528">
    <property type="entry name" value="BPD_transp_1"/>
    <property type="match status" value="1"/>
</dbReference>
<comment type="subcellular location">
    <subcellularLocation>
        <location evidence="1 7">Cell membrane</location>
        <topology evidence="1 7">Multi-pass membrane protein</topology>
    </subcellularLocation>
</comment>
<dbReference type="PROSITE" id="PS50928">
    <property type="entry name" value="ABC_TM1"/>
    <property type="match status" value="1"/>
</dbReference>
<feature type="transmembrane region" description="Helical" evidence="7">
    <location>
        <begin position="185"/>
        <end position="203"/>
    </location>
</feature>
<dbReference type="GO" id="GO:0055085">
    <property type="term" value="P:transmembrane transport"/>
    <property type="evidence" value="ECO:0007669"/>
    <property type="project" value="InterPro"/>
</dbReference>
<keyword evidence="3" id="KW-1003">Cell membrane</keyword>
<protein>
    <submittedName>
        <fullName evidence="9">Glutathione transport system permease protein GsiC</fullName>
    </submittedName>
</protein>
<accession>A0A9X1V7T5</accession>
<evidence type="ECO:0000256" key="6">
    <source>
        <dbReference type="ARBA" id="ARBA00023136"/>
    </source>
</evidence>
<sequence>MATYIIRRLLGLIPTLIVITIIVFILMHLMPGNAFLALTQNPHIKDASVVIQRKEAAAGLNLPLWQQYVNWVMNLLHGNLGSSYQYQEPVSRLIGFSLPNTLTLAITAEIIVLLIGIPMGVLQASRVNKGFDVSTSFIAVLLYSIPGFVFALFLIYIFSFTLNILPSFGTVTPAVPWSGDLGDRISHLILPALALSLPSVAFYSRLTRGNTLQVIVQDFVRTARSKGLRDGRVLFRHVLRNAIIPIITQFGFDIGGLFSGAVLIEEIFTWPGMGELTVSANLNRDYPVILATTLIFAITVLIGNLIADILLAVADPRIRYN</sequence>
<evidence type="ECO:0000256" key="5">
    <source>
        <dbReference type="ARBA" id="ARBA00022989"/>
    </source>
</evidence>
<keyword evidence="10" id="KW-1185">Reference proteome</keyword>
<proteinExistence type="inferred from homology"/>
<dbReference type="InterPro" id="IPR045621">
    <property type="entry name" value="BPD_transp_1_N"/>
</dbReference>
<dbReference type="AlphaFoldDB" id="A0A9X1V7T5"/>
<dbReference type="InterPro" id="IPR035906">
    <property type="entry name" value="MetI-like_sf"/>
</dbReference>
<keyword evidence="6 7" id="KW-0472">Membrane</keyword>
<evidence type="ECO:0000313" key="10">
    <source>
        <dbReference type="Proteomes" id="UP001139263"/>
    </source>
</evidence>
<evidence type="ECO:0000256" key="1">
    <source>
        <dbReference type="ARBA" id="ARBA00004651"/>
    </source>
</evidence>
<dbReference type="Gene3D" id="1.10.3720.10">
    <property type="entry name" value="MetI-like"/>
    <property type="match status" value="1"/>
</dbReference>
<feature type="transmembrane region" description="Helical" evidence="7">
    <location>
        <begin position="288"/>
        <end position="314"/>
    </location>
</feature>
<dbReference type="Pfam" id="PF19300">
    <property type="entry name" value="BPD_transp_1_N"/>
    <property type="match status" value="1"/>
</dbReference>
<organism evidence="9 10">
    <name type="scientific">Sulfoacidibacillus ferrooxidans</name>
    <dbReference type="NCBI Taxonomy" id="2005001"/>
    <lineage>
        <taxon>Bacteria</taxon>
        <taxon>Bacillati</taxon>
        <taxon>Bacillota</taxon>
        <taxon>Bacilli</taxon>
        <taxon>Bacillales</taxon>
        <taxon>Alicyclobacillaceae</taxon>
        <taxon>Sulfoacidibacillus</taxon>
    </lineage>
</organism>
<feature type="transmembrane region" description="Helical" evidence="7">
    <location>
        <begin position="242"/>
        <end position="268"/>
    </location>
</feature>
<feature type="transmembrane region" description="Helical" evidence="7">
    <location>
        <begin position="137"/>
        <end position="165"/>
    </location>
</feature>
<evidence type="ECO:0000256" key="3">
    <source>
        <dbReference type="ARBA" id="ARBA00022475"/>
    </source>
</evidence>
<dbReference type="CDD" id="cd06261">
    <property type="entry name" value="TM_PBP2"/>
    <property type="match status" value="1"/>
</dbReference>
<keyword evidence="5 7" id="KW-1133">Transmembrane helix</keyword>
<dbReference type="InterPro" id="IPR000515">
    <property type="entry name" value="MetI-like"/>
</dbReference>
<dbReference type="EMBL" id="JALBUF010000002">
    <property type="protein sequence ID" value="MCI0182853.1"/>
    <property type="molecule type" value="Genomic_DNA"/>
</dbReference>
<keyword evidence="4 7" id="KW-0812">Transmembrane</keyword>
<keyword evidence="2 7" id="KW-0813">Transport</keyword>
<evidence type="ECO:0000313" key="9">
    <source>
        <dbReference type="EMBL" id="MCI0182853.1"/>
    </source>
</evidence>
<evidence type="ECO:0000256" key="4">
    <source>
        <dbReference type="ARBA" id="ARBA00022692"/>
    </source>
</evidence>
<name>A0A9X1V7T5_9BACL</name>
<dbReference type="Proteomes" id="UP001139263">
    <property type="component" value="Unassembled WGS sequence"/>
</dbReference>